<dbReference type="GeneID" id="28898229"/>
<sequence length="854" mass="94387">MPQTMTLQSSSRHTPVSKPSKDPLAGLPSSETFDDIDARLLRLNRETLPRSPYLLSIPSLCPHRAHQYQSQHWSIRSPFSSSEEELQYMSFLSHDWEDSLLVATGNWDNKDDMPGDGGVSRANSLSRTSTPGIGNAQRKKISFSAYKNKARARNTSASTHTDGRRSPDNSPERNDEISRPSPISSHPGLQKRVSADGQDKGDSRVHSPSNDLALNGYNNASSAISDAVAGEQNSPHFMAQGLPPLLSPTLPSVIEEGLAKMQYFPSSSKAGHTHSKTASVTSSSSEGRLPLSSQASSDSNDNTSTKSRARKGHSLEPGTTDTKDTMGRVPKLGLHNDRIIPSQDSTASQHGSATLNRGSDKEPGNSRQHLLVKFRYSKAQRKAVERILQTRPASTQYDVNIGGKTGHGINKSPVEKDQSREKGKFMISEATETPWKRLPPDNPTTDRAERWYLDKPDQSKSVESRKRIPEKRPRPLDDGTEHDSSSKRQRPIDESGLSANSRTPNTGISHSPVIMTQGNASAPRFSTPRKEVKSVSRRRPDPGDGPVQTLSQGSNLHDRRTAPALPEKEKSRTATKREPLGTASETKRKEGEIWRLENKKYLELGRKLKHEADELLKPQTGSGALEVSAAKLGVVLAVETILCYFVAFTAADQSRQMNRQSGEAQNWRSLLPFWEFVEKKARRFPALQGLCLQIGAVCREIIHTLDIERLHNDPLPSGPGEDPLPPTPGTEKPSAADEADTRTKSANYRKEYMAFKNSLVENARITRNLWTESSFKLSIDELQLCFPRTWARREKPPFSRTAEKLTPGAYAGSFRLPLGPASTGMETVRACWNILHEWAKLEGVNWKGSLPLSL</sequence>
<evidence type="ECO:0000313" key="3">
    <source>
        <dbReference type="EMBL" id="KZF20659.1"/>
    </source>
</evidence>
<feature type="compositionally biased region" description="Basic and acidic residues" evidence="1">
    <location>
        <begin position="434"/>
        <end position="493"/>
    </location>
</feature>
<dbReference type="Pfam" id="PF21204">
    <property type="entry name" value="Ebp1_C"/>
    <property type="match status" value="1"/>
</dbReference>
<feature type="domain" description="Ell binding protein Ebp1 C-terminal" evidence="2">
    <location>
        <begin position="634"/>
        <end position="711"/>
    </location>
</feature>
<feature type="compositionally biased region" description="Basic and acidic residues" evidence="1">
    <location>
        <begin position="193"/>
        <end position="205"/>
    </location>
</feature>
<feature type="compositionally biased region" description="Basic and acidic residues" evidence="1">
    <location>
        <begin position="528"/>
        <end position="542"/>
    </location>
</feature>
<feature type="compositionally biased region" description="Low complexity" evidence="1">
    <location>
        <begin position="276"/>
        <end position="306"/>
    </location>
</feature>
<dbReference type="AlphaFoldDB" id="A0A165AKX7"/>
<feature type="region of interest" description="Disordered" evidence="1">
    <location>
        <begin position="712"/>
        <end position="742"/>
    </location>
</feature>
<evidence type="ECO:0000259" key="2">
    <source>
        <dbReference type="Pfam" id="PF21204"/>
    </source>
</evidence>
<organism evidence="3 4">
    <name type="scientific">Xylona heveae (strain CBS 132557 / TC161)</name>
    <dbReference type="NCBI Taxonomy" id="1328760"/>
    <lineage>
        <taxon>Eukaryota</taxon>
        <taxon>Fungi</taxon>
        <taxon>Dikarya</taxon>
        <taxon>Ascomycota</taxon>
        <taxon>Pezizomycotina</taxon>
        <taxon>Xylonomycetes</taxon>
        <taxon>Xylonales</taxon>
        <taxon>Xylonaceae</taxon>
        <taxon>Xylona</taxon>
    </lineage>
</organism>
<feature type="compositionally biased region" description="Polar residues" evidence="1">
    <location>
        <begin position="497"/>
        <end position="520"/>
    </location>
</feature>
<dbReference type="InParanoid" id="A0A165AKX7"/>
<evidence type="ECO:0000313" key="4">
    <source>
        <dbReference type="Proteomes" id="UP000076632"/>
    </source>
</evidence>
<feature type="compositionally biased region" description="Basic and acidic residues" evidence="1">
    <location>
        <begin position="556"/>
        <end position="589"/>
    </location>
</feature>
<feature type="region of interest" description="Disordered" evidence="1">
    <location>
        <begin position="266"/>
        <end position="368"/>
    </location>
</feature>
<feature type="region of interest" description="Disordered" evidence="1">
    <location>
        <begin position="398"/>
        <end position="589"/>
    </location>
</feature>
<feature type="region of interest" description="Disordered" evidence="1">
    <location>
        <begin position="107"/>
        <end position="217"/>
    </location>
</feature>
<feature type="compositionally biased region" description="Polar residues" evidence="1">
    <location>
        <begin position="1"/>
        <end position="14"/>
    </location>
</feature>
<dbReference type="STRING" id="1328760.A0A165AKX7"/>
<feature type="compositionally biased region" description="Basic and acidic residues" evidence="1">
    <location>
        <begin position="413"/>
        <end position="424"/>
    </location>
</feature>
<dbReference type="EMBL" id="KV407462">
    <property type="protein sequence ID" value="KZF20659.1"/>
    <property type="molecule type" value="Genomic_DNA"/>
</dbReference>
<gene>
    <name evidence="3" type="ORF">L228DRAFT_249441</name>
</gene>
<accession>A0A165AKX7</accession>
<keyword evidence="4" id="KW-1185">Reference proteome</keyword>
<name>A0A165AKX7_XYLHT</name>
<dbReference type="Proteomes" id="UP000076632">
    <property type="component" value="Unassembled WGS sequence"/>
</dbReference>
<feature type="compositionally biased region" description="Polar residues" evidence="1">
    <location>
        <begin position="342"/>
        <end position="357"/>
    </location>
</feature>
<feature type="compositionally biased region" description="Basic and acidic residues" evidence="1">
    <location>
        <begin position="161"/>
        <end position="178"/>
    </location>
</feature>
<protein>
    <recommendedName>
        <fullName evidence="2">Ell binding protein Ebp1 C-terminal domain-containing protein</fullName>
    </recommendedName>
</protein>
<evidence type="ECO:0000256" key="1">
    <source>
        <dbReference type="SAM" id="MobiDB-lite"/>
    </source>
</evidence>
<reference evidence="3 4" key="1">
    <citation type="journal article" date="2016" name="Fungal Biol.">
        <title>The genome of Xylona heveae provides a window into fungal endophytism.</title>
        <authorList>
            <person name="Gazis R."/>
            <person name="Kuo A."/>
            <person name="Riley R."/>
            <person name="LaButti K."/>
            <person name="Lipzen A."/>
            <person name="Lin J."/>
            <person name="Amirebrahimi M."/>
            <person name="Hesse C.N."/>
            <person name="Spatafora J.W."/>
            <person name="Henrissat B."/>
            <person name="Hainaut M."/>
            <person name="Grigoriev I.V."/>
            <person name="Hibbett D.S."/>
        </authorList>
    </citation>
    <scope>NUCLEOTIDE SEQUENCE [LARGE SCALE GENOMIC DNA]</scope>
    <source>
        <strain evidence="3 4">TC161</strain>
    </source>
</reference>
<feature type="compositionally biased region" description="Polar residues" evidence="1">
    <location>
        <begin position="121"/>
        <end position="132"/>
    </location>
</feature>
<dbReference type="OMA" id="NWAVGHD"/>
<feature type="region of interest" description="Disordered" evidence="1">
    <location>
        <begin position="1"/>
        <end position="31"/>
    </location>
</feature>
<proteinExistence type="predicted"/>
<dbReference type="RefSeq" id="XP_018186214.1">
    <property type="nucleotide sequence ID" value="XM_018333092.1"/>
</dbReference>
<dbReference type="InterPro" id="IPR049403">
    <property type="entry name" value="Ebp1_C"/>
</dbReference>
<dbReference type="OrthoDB" id="284473at2759"/>
<feature type="compositionally biased region" description="Polar residues" evidence="1">
    <location>
        <begin position="206"/>
        <end position="217"/>
    </location>
</feature>